<accession>A0A1L9AWH0</accession>
<dbReference type="Gene3D" id="3.40.50.20">
    <property type="match status" value="1"/>
</dbReference>
<sequence>MYRNDGGDEIVAALSAALVKRGHTVIENCDLPRCIVMNGQVINPDGVNLSELDLLYHMNVDEQTEHQMEMLGAVERSGVTLVNSFQACMKARDKFVTNQLLRQAGLSVPPSALVPSNVLSPVRKLFDQWGKLLVKSRFGHGGKAIALFDNYDQFVDFSQFTASSTPNYYLEKFIHFGEHDYRVELLDGAVIGGYARSRTHPFKTNVSAGGKMTPMPPSREHQELARSAAAVLGITTTIVDIIRCADTGQDYITEVNHIMGIFVEAGMRRSPKTVVKTVDPSFAYDEKKLKMLTDYLVSAAERASRARARS</sequence>
<dbReference type="GO" id="GO:0046872">
    <property type="term" value="F:metal ion binding"/>
    <property type="evidence" value="ECO:0007669"/>
    <property type="project" value="InterPro"/>
</dbReference>
<dbReference type="GO" id="GO:0005524">
    <property type="term" value="F:ATP binding"/>
    <property type="evidence" value="ECO:0007669"/>
    <property type="project" value="UniProtKB-UniRule"/>
</dbReference>
<evidence type="ECO:0000313" key="3">
    <source>
        <dbReference type="EMBL" id="OJH34358.1"/>
    </source>
</evidence>
<keyword evidence="1" id="KW-0067">ATP-binding</keyword>
<dbReference type="SUPFAM" id="SSF56059">
    <property type="entry name" value="Glutathione synthetase ATP-binding domain-like"/>
    <property type="match status" value="1"/>
</dbReference>
<gene>
    <name evidence="3" type="ORF">BON30_44065</name>
</gene>
<proteinExistence type="predicted"/>
<dbReference type="InterPro" id="IPR011761">
    <property type="entry name" value="ATP-grasp"/>
</dbReference>
<comment type="caution">
    <text evidence="3">The sequence shown here is derived from an EMBL/GenBank/DDBJ whole genome shotgun (WGS) entry which is preliminary data.</text>
</comment>
<dbReference type="EMBL" id="MPIN01000020">
    <property type="protein sequence ID" value="OJH34358.1"/>
    <property type="molecule type" value="Genomic_DNA"/>
</dbReference>
<dbReference type="PANTHER" id="PTHR21621:SF0">
    <property type="entry name" value="BETA-CITRYLGLUTAMATE SYNTHASE B-RELATED"/>
    <property type="match status" value="1"/>
</dbReference>
<feature type="domain" description="ATP-grasp" evidence="2">
    <location>
        <begin position="98"/>
        <end position="293"/>
    </location>
</feature>
<dbReference type="PROSITE" id="PS50975">
    <property type="entry name" value="ATP_GRASP"/>
    <property type="match status" value="1"/>
</dbReference>
<organism evidence="3 4">
    <name type="scientific">Cystobacter ferrugineus</name>
    <dbReference type="NCBI Taxonomy" id="83449"/>
    <lineage>
        <taxon>Bacteria</taxon>
        <taxon>Pseudomonadati</taxon>
        <taxon>Myxococcota</taxon>
        <taxon>Myxococcia</taxon>
        <taxon>Myxococcales</taxon>
        <taxon>Cystobacterineae</taxon>
        <taxon>Archangiaceae</taxon>
        <taxon>Cystobacter</taxon>
    </lineage>
</organism>
<evidence type="ECO:0000256" key="1">
    <source>
        <dbReference type="PROSITE-ProRule" id="PRU00409"/>
    </source>
</evidence>
<dbReference type="InterPro" id="IPR013651">
    <property type="entry name" value="ATP-grasp_RimK-type"/>
</dbReference>
<evidence type="ECO:0000259" key="2">
    <source>
        <dbReference type="PROSITE" id="PS50975"/>
    </source>
</evidence>
<keyword evidence="4" id="KW-1185">Reference proteome</keyword>
<reference evidence="3 4" key="2">
    <citation type="submission" date="2016-12" db="EMBL/GenBank/DDBJ databases">
        <title>Draft Genome Sequence of Cystobacter ferrugineus Strain Cbfe23.</title>
        <authorList>
            <person name="Akbar S."/>
            <person name="Dowd S.E."/>
            <person name="Stevens D.C."/>
        </authorList>
    </citation>
    <scope>NUCLEOTIDE SEQUENCE [LARGE SCALE GENOMIC DNA]</scope>
    <source>
        <strain evidence="3 4">Cbfe23</strain>
    </source>
</reference>
<dbReference type="Gene3D" id="3.30.470.20">
    <property type="entry name" value="ATP-grasp fold, B domain"/>
    <property type="match status" value="1"/>
</dbReference>
<dbReference type="PANTHER" id="PTHR21621">
    <property type="entry name" value="RIBOSOMAL PROTEIN S6 MODIFICATION PROTEIN"/>
    <property type="match status" value="1"/>
</dbReference>
<dbReference type="STRING" id="83449.BON30_44065"/>
<name>A0A1L9AWH0_9BACT</name>
<dbReference type="Pfam" id="PF08443">
    <property type="entry name" value="RimK"/>
    <property type="match status" value="1"/>
</dbReference>
<protein>
    <recommendedName>
        <fullName evidence="2">ATP-grasp domain-containing protein</fullName>
    </recommendedName>
</protein>
<dbReference type="GO" id="GO:0005737">
    <property type="term" value="C:cytoplasm"/>
    <property type="evidence" value="ECO:0007669"/>
    <property type="project" value="TreeGrafter"/>
</dbReference>
<evidence type="ECO:0000313" key="4">
    <source>
        <dbReference type="Proteomes" id="UP000182229"/>
    </source>
</evidence>
<dbReference type="AlphaFoldDB" id="A0A1L9AWH0"/>
<keyword evidence="1" id="KW-0547">Nucleotide-binding</keyword>
<dbReference type="GO" id="GO:0016879">
    <property type="term" value="F:ligase activity, forming carbon-nitrogen bonds"/>
    <property type="evidence" value="ECO:0007669"/>
    <property type="project" value="TreeGrafter"/>
</dbReference>
<reference evidence="4" key="1">
    <citation type="submission" date="2016-11" db="EMBL/GenBank/DDBJ databases">
        <authorList>
            <person name="Shukria A."/>
            <person name="Stevens D.C."/>
        </authorList>
    </citation>
    <scope>NUCLEOTIDE SEQUENCE [LARGE SCALE GENOMIC DNA]</scope>
    <source>
        <strain evidence="4">Cbfe23</strain>
    </source>
</reference>
<dbReference type="Proteomes" id="UP000182229">
    <property type="component" value="Unassembled WGS sequence"/>
</dbReference>